<protein>
    <submittedName>
        <fullName evidence="2">Uncharacterized protein</fullName>
    </submittedName>
</protein>
<proteinExistence type="predicted"/>
<keyword evidence="3" id="KW-1185">Reference proteome</keyword>
<dbReference type="EMBL" id="KE346361">
    <property type="protein sequence ID" value="KJE90306.1"/>
    <property type="molecule type" value="Genomic_DNA"/>
</dbReference>
<evidence type="ECO:0000313" key="3">
    <source>
        <dbReference type="Proteomes" id="UP000008743"/>
    </source>
</evidence>
<sequence>FVGCSLLFLLITLNCLVSCVLVSFRLFSCPGFDTPVAPYALFSTEKYPVLFSSWGMEGEGGREMMGGASSFGCAKKPNPPFRADIDQRTGANPSHGSAELQCLLAQSFPTSEC</sequence>
<dbReference type="Proteomes" id="UP000008743">
    <property type="component" value="Unassembled WGS sequence"/>
</dbReference>
<dbReference type="InParanoid" id="A0A0D2U577"/>
<accession>A0A0D2U577</accession>
<reference evidence="3" key="1">
    <citation type="submission" date="2011-02" db="EMBL/GenBank/DDBJ databases">
        <title>The Genome Sequence of Capsaspora owczarzaki ATCC 30864.</title>
        <authorList>
            <person name="Russ C."/>
            <person name="Cuomo C."/>
            <person name="Burger G."/>
            <person name="Gray M.W."/>
            <person name="Holland P.W.H."/>
            <person name="King N."/>
            <person name="Lang F.B.F."/>
            <person name="Roger A.J."/>
            <person name="Ruiz-Trillo I."/>
            <person name="Young S.K."/>
            <person name="Zeng Q."/>
            <person name="Gargeya S."/>
            <person name="Alvarado L."/>
            <person name="Berlin A."/>
            <person name="Chapman S.B."/>
            <person name="Chen Z."/>
            <person name="Freedman E."/>
            <person name="Gellesch M."/>
            <person name="Goldberg J."/>
            <person name="Griggs A."/>
            <person name="Gujja S."/>
            <person name="Heilman E."/>
            <person name="Heiman D."/>
            <person name="Howarth C."/>
            <person name="Mehta T."/>
            <person name="Neiman D."/>
            <person name="Pearson M."/>
            <person name="Roberts A."/>
            <person name="Saif S."/>
            <person name="Shea T."/>
            <person name="Shenoy N."/>
            <person name="Sisk P."/>
            <person name="Stolte C."/>
            <person name="Sykes S."/>
            <person name="White J."/>
            <person name="Yandava C."/>
            <person name="Haas B."/>
            <person name="Nusbaum C."/>
            <person name="Birren B."/>
        </authorList>
    </citation>
    <scope>NUCLEOTIDE SEQUENCE</scope>
    <source>
        <strain evidence="3">ATCC 30864</strain>
    </source>
</reference>
<feature type="chain" id="PRO_5002253158" evidence="1">
    <location>
        <begin position="20"/>
        <end position="113"/>
    </location>
</feature>
<dbReference type="AlphaFoldDB" id="A0A0D2U577"/>
<name>A0A0D2U577_CAPO3</name>
<evidence type="ECO:0000256" key="1">
    <source>
        <dbReference type="SAM" id="SignalP"/>
    </source>
</evidence>
<gene>
    <name evidence="2" type="ORF">CAOG_009447</name>
</gene>
<organism evidence="2 3">
    <name type="scientific">Capsaspora owczarzaki (strain ATCC 30864)</name>
    <dbReference type="NCBI Taxonomy" id="595528"/>
    <lineage>
        <taxon>Eukaryota</taxon>
        <taxon>Filasterea</taxon>
        <taxon>Capsaspora</taxon>
    </lineage>
</organism>
<evidence type="ECO:0000313" key="2">
    <source>
        <dbReference type="EMBL" id="KJE90306.1"/>
    </source>
</evidence>
<feature type="signal peptide" evidence="1">
    <location>
        <begin position="1"/>
        <end position="19"/>
    </location>
</feature>
<feature type="non-terminal residue" evidence="2">
    <location>
        <position position="1"/>
    </location>
</feature>
<keyword evidence="1" id="KW-0732">Signal</keyword>